<dbReference type="Pfam" id="PF25788">
    <property type="entry name" value="Ig_Rha78A_N"/>
    <property type="match status" value="1"/>
</dbReference>
<dbReference type="InterPro" id="IPR013737">
    <property type="entry name" value="Bac_rhamnosid_N"/>
</dbReference>
<dbReference type="Gene3D" id="1.50.10.10">
    <property type="match status" value="1"/>
</dbReference>
<feature type="domain" description="Bacterial alpha-L-rhamnosidase N-terminal" evidence="5">
    <location>
        <begin position="163"/>
        <end position="337"/>
    </location>
</feature>
<name>A0A928V053_9SPHI</name>
<dbReference type="Gene3D" id="2.60.120.260">
    <property type="entry name" value="Galactose-binding domain-like"/>
    <property type="match status" value="2"/>
</dbReference>
<evidence type="ECO:0000256" key="2">
    <source>
        <dbReference type="ARBA" id="ARBA00012652"/>
    </source>
</evidence>
<gene>
    <name evidence="8" type="ORF">C4F49_08505</name>
</gene>
<keyword evidence="3" id="KW-0378">Hydrolase</keyword>
<accession>A0A928V053</accession>
<reference evidence="8" key="1">
    <citation type="submission" date="2018-02" db="EMBL/GenBank/DDBJ databases">
        <authorList>
            <person name="Vasarhelyi B.M."/>
            <person name="Deshmukh S."/>
            <person name="Balint B."/>
            <person name="Kukolya J."/>
        </authorList>
    </citation>
    <scope>NUCLEOTIDE SEQUENCE</scope>
    <source>
        <strain evidence="8">KB22</strain>
    </source>
</reference>
<dbReference type="Gene3D" id="2.60.420.10">
    <property type="entry name" value="Maltose phosphorylase, domain 3"/>
    <property type="match status" value="1"/>
</dbReference>
<feature type="domain" description="Alpha-L-rhamnosidase concanavalin-like" evidence="4">
    <location>
        <begin position="350"/>
        <end position="439"/>
    </location>
</feature>
<evidence type="ECO:0000313" key="8">
    <source>
        <dbReference type="EMBL" id="MBE8713719.1"/>
    </source>
</evidence>
<dbReference type="Pfam" id="PF17389">
    <property type="entry name" value="Bac_rhamnosid6H"/>
    <property type="match status" value="1"/>
</dbReference>
<dbReference type="InterPro" id="IPR008928">
    <property type="entry name" value="6-hairpin_glycosidase_sf"/>
</dbReference>
<dbReference type="Gene3D" id="2.60.40.10">
    <property type="entry name" value="Immunoglobulins"/>
    <property type="match status" value="1"/>
</dbReference>
<organism evidence="8 9">
    <name type="scientific">Sphingobacterium hungaricum</name>
    <dbReference type="NCBI Taxonomy" id="2082723"/>
    <lineage>
        <taxon>Bacteria</taxon>
        <taxon>Pseudomonadati</taxon>
        <taxon>Bacteroidota</taxon>
        <taxon>Sphingobacteriia</taxon>
        <taxon>Sphingobacteriales</taxon>
        <taxon>Sphingobacteriaceae</taxon>
        <taxon>Sphingobacterium</taxon>
    </lineage>
</organism>
<dbReference type="InterPro" id="IPR035398">
    <property type="entry name" value="Bac_rhamnosid_C"/>
</dbReference>
<dbReference type="SUPFAM" id="SSF48208">
    <property type="entry name" value="Six-hairpin glycosidases"/>
    <property type="match status" value="1"/>
</dbReference>
<dbReference type="Pfam" id="PF05592">
    <property type="entry name" value="Bac_rhamnosid"/>
    <property type="match status" value="1"/>
</dbReference>
<evidence type="ECO:0000259" key="6">
    <source>
        <dbReference type="Pfam" id="PF17389"/>
    </source>
</evidence>
<evidence type="ECO:0000259" key="4">
    <source>
        <dbReference type="Pfam" id="PF05592"/>
    </source>
</evidence>
<dbReference type="InterPro" id="IPR035396">
    <property type="entry name" value="Bac_rhamnosid6H"/>
</dbReference>
<dbReference type="GO" id="GO:0030596">
    <property type="term" value="F:alpha-L-rhamnosidase activity"/>
    <property type="evidence" value="ECO:0007669"/>
    <property type="project" value="UniProtKB-EC"/>
</dbReference>
<proteinExistence type="predicted"/>
<evidence type="ECO:0000256" key="1">
    <source>
        <dbReference type="ARBA" id="ARBA00001445"/>
    </source>
</evidence>
<feature type="domain" description="Alpha-L-rhamnosidase six-hairpin glycosidase" evidence="6">
    <location>
        <begin position="446"/>
        <end position="804"/>
    </location>
</feature>
<dbReference type="EC" id="3.2.1.40" evidence="2"/>
<dbReference type="InterPro" id="IPR016007">
    <property type="entry name" value="Alpha_rhamnosid"/>
</dbReference>
<evidence type="ECO:0000313" key="9">
    <source>
        <dbReference type="Proteomes" id="UP000616201"/>
    </source>
</evidence>
<protein>
    <recommendedName>
        <fullName evidence="2">alpha-L-rhamnosidase</fullName>
        <ecNumber evidence="2">3.2.1.40</ecNumber>
    </recommendedName>
</protein>
<dbReference type="InterPro" id="IPR012341">
    <property type="entry name" value="6hp_glycosidase-like_sf"/>
</dbReference>
<dbReference type="InterPro" id="IPR008902">
    <property type="entry name" value="Rhamnosid_concanavalin"/>
</dbReference>
<dbReference type="Proteomes" id="UP000616201">
    <property type="component" value="Unassembled WGS sequence"/>
</dbReference>
<dbReference type="GO" id="GO:0005975">
    <property type="term" value="P:carbohydrate metabolic process"/>
    <property type="evidence" value="ECO:0007669"/>
    <property type="project" value="InterPro"/>
</dbReference>
<comment type="catalytic activity">
    <reaction evidence="1">
        <text>Hydrolysis of terminal non-reducing alpha-L-rhamnose residues in alpha-L-rhamnosides.</text>
        <dbReference type="EC" id="3.2.1.40"/>
    </reaction>
</comment>
<dbReference type="Pfam" id="PF08531">
    <property type="entry name" value="Bac_rhamnosid_N"/>
    <property type="match status" value="1"/>
</dbReference>
<dbReference type="InterPro" id="IPR013783">
    <property type="entry name" value="Ig-like_fold"/>
</dbReference>
<sequence length="910" mass="103594">MEAYAQSSKLVPKNLRLEYLENPMGLDNPLPRFSWFLESTDKHAFAQKQTAYRILVSSTAKNLAKNIGDVWDTDWVSSNAMNQIVYAGKALASDKKYFWKVAIKDEKNKLSKWSDDAFWSVGLLNKTAWKAEWIGSEVVFDPSKNDCNIIDPWLRKSFDLSHKPQKAIIHVSSVGFHELYVNGKRVGEEVMATAVTDHTKRARYISYDIASYLKKGKNVVGIWLGTGWSIHGPYVVKDRPNTPIVLAQSAIYKSEYPSENEEPLFFLKTDATWLLKDSPNQLLGVWDSNRMGGELWNANREDPSWNQETTDESHWRQPTVYHPKLILSSQQVEGNKMMDEIRPIAIEKQADSSYRIDMGVNFAGWTELKLKGEPNQRVDILFSERAQEEMTFRLHSAFVFDQSGEGTFKNKFNYSSGRWITIKGLKEAPKLSDVRGWLVRTDFKSATTFTSSSELHNWIYTTVRWTYENLSLGGFIVDCPQRERLGYGGDAHATVETGMLNYHTAAFYTKWMEDWRDVSGTESIVGNMYDTTFARKKVMSGRIFNNGILPHTAPTYMGGGGPSWGGIVVTLPWYFYQQYGDKQILKENFQLIKDWISFLDSQTKDNLLQRFGGSWDYLGDWLWPNATAEGMNNNSPQTLCFNNSYRVYNLRIASKIAGQLGAIAEQQKWEEEADAYSKTIHEKFYNPQDTSYSDGSMGNLVAALLADVVPSNLKADVFKRLENEILHRKKGHIHVGITGGALLFKLLREQNRQDLLLAMTSQTTYPSWGYMKENDATTIWEMWEKDLPGHSLLHSSYLYPGAWYIDGIAGIKVGKPGYTEFVIEPPLLKSDDLTDAEATFESTVGLIKSKWARSPQGFSLEISVPPNSTALLKVRRDHNLTIPENPGIVEFVSDENDIQTYRLQSGNFTF</sequence>
<evidence type="ECO:0000256" key="3">
    <source>
        <dbReference type="ARBA" id="ARBA00022801"/>
    </source>
</evidence>
<feature type="domain" description="Alpha-L-rhamnosidase C-terminal" evidence="7">
    <location>
        <begin position="810"/>
        <end position="882"/>
    </location>
</feature>
<evidence type="ECO:0000259" key="7">
    <source>
        <dbReference type="Pfam" id="PF17390"/>
    </source>
</evidence>
<dbReference type="Pfam" id="PF17390">
    <property type="entry name" value="Bac_rhamnosid_C"/>
    <property type="match status" value="1"/>
</dbReference>
<dbReference type="PANTHER" id="PTHR33307:SF6">
    <property type="entry name" value="ALPHA-RHAMNOSIDASE (EUROFUNG)-RELATED"/>
    <property type="match status" value="1"/>
</dbReference>
<dbReference type="EMBL" id="PRDK01000005">
    <property type="protein sequence ID" value="MBE8713719.1"/>
    <property type="molecule type" value="Genomic_DNA"/>
</dbReference>
<dbReference type="PANTHER" id="PTHR33307">
    <property type="entry name" value="ALPHA-RHAMNOSIDASE (EUROFUNG)"/>
    <property type="match status" value="1"/>
</dbReference>
<dbReference type="AlphaFoldDB" id="A0A928V053"/>
<comment type="caution">
    <text evidence="8">The sequence shown here is derived from an EMBL/GenBank/DDBJ whole genome shotgun (WGS) entry which is preliminary data.</text>
</comment>
<keyword evidence="9" id="KW-1185">Reference proteome</keyword>
<evidence type="ECO:0000259" key="5">
    <source>
        <dbReference type="Pfam" id="PF08531"/>
    </source>
</evidence>